<feature type="transmembrane region" description="Helical" evidence="10">
    <location>
        <begin position="197"/>
        <end position="220"/>
    </location>
</feature>
<keyword evidence="6 10" id="KW-1133">Transmembrane helix</keyword>
<comment type="function">
    <text evidence="8">Involved in peptidoglycan biosynthesis. Transports lipid-linked peptidoglycan precursors from the inner to the outer leaflet of the cytoplasmic membrane.</text>
</comment>
<comment type="caution">
    <text evidence="11">The sequence shown here is derived from an EMBL/GenBank/DDBJ whole genome shotgun (WGS) entry which is preliminary data.</text>
</comment>
<feature type="transmembrane region" description="Helical" evidence="10">
    <location>
        <begin position="58"/>
        <end position="80"/>
    </location>
</feature>
<evidence type="ECO:0000256" key="3">
    <source>
        <dbReference type="ARBA" id="ARBA00022692"/>
    </source>
</evidence>
<keyword evidence="3 10" id="KW-0812">Transmembrane</keyword>
<evidence type="ECO:0000256" key="5">
    <source>
        <dbReference type="ARBA" id="ARBA00022984"/>
    </source>
</evidence>
<feature type="transmembrane region" description="Helical" evidence="10">
    <location>
        <begin position="143"/>
        <end position="166"/>
    </location>
</feature>
<gene>
    <name evidence="11" type="ORF">RXV94_08230</name>
</gene>
<evidence type="ECO:0000256" key="8">
    <source>
        <dbReference type="ARBA" id="ARBA00060041"/>
    </source>
</evidence>
<feature type="transmembrane region" description="Helical" evidence="10">
    <location>
        <begin position="391"/>
        <end position="410"/>
    </location>
</feature>
<dbReference type="PRINTS" id="PR01806">
    <property type="entry name" value="VIRFACTRMVIN"/>
</dbReference>
<dbReference type="RefSeq" id="WP_316662097.1">
    <property type="nucleotide sequence ID" value="NZ_JAWHTF010000004.1"/>
</dbReference>
<feature type="transmembrane region" description="Helical" evidence="10">
    <location>
        <begin position="21"/>
        <end position="38"/>
    </location>
</feature>
<dbReference type="EMBL" id="JAWHTF010000004">
    <property type="protein sequence ID" value="MDU8886143.1"/>
    <property type="molecule type" value="Genomic_DNA"/>
</dbReference>
<comment type="similarity">
    <text evidence="9">Belongs to the MurJ/MviN family.</text>
</comment>
<feature type="transmembrane region" description="Helical" evidence="10">
    <location>
        <begin position="357"/>
        <end position="379"/>
    </location>
</feature>
<dbReference type="InterPro" id="IPR004268">
    <property type="entry name" value="MurJ"/>
</dbReference>
<keyword evidence="2" id="KW-1003">Cell membrane</keyword>
<keyword evidence="5" id="KW-0573">Peptidoglycan synthesis</keyword>
<proteinExistence type="inferred from homology"/>
<protein>
    <submittedName>
        <fullName evidence="11">Lipid II flippase MurJ</fullName>
    </submittedName>
</protein>
<accession>A0ABU3U6W4</accession>
<name>A0ABU3U6W4_9FLAO</name>
<feature type="transmembrane region" description="Helical" evidence="10">
    <location>
        <begin position="173"/>
        <end position="191"/>
    </location>
</feature>
<dbReference type="PANTHER" id="PTHR43486:SF1">
    <property type="entry name" value="LIPID II FLIPPASE MURJ-RELATED"/>
    <property type="match status" value="1"/>
</dbReference>
<feature type="transmembrane region" description="Helical" evidence="10">
    <location>
        <begin position="416"/>
        <end position="438"/>
    </location>
</feature>
<feature type="transmembrane region" description="Helical" evidence="10">
    <location>
        <begin position="318"/>
        <end position="337"/>
    </location>
</feature>
<evidence type="ECO:0000313" key="12">
    <source>
        <dbReference type="Proteomes" id="UP001268651"/>
    </source>
</evidence>
<dbReference type="PANTHER" id="PTHR43486">
    <property type="entry name" value="LIPID II FLIPPASE MURJ-RELATED"/>
    <property type="match status" value="1"/>
</dbReference>
<evidence type="ECO:0000256" key="7">
    <source>
        <dbReference type="ARBA" id="ARBA00023136"/>
    </source>
</evidence>
<keyword evidence="12" id="KW-1185">Reference proteome</keyword>
<keyword evidence="7 10" id="KW-0472">Membrane</keyword>
<evidence type="ECO:0000256" key="10">
    <source>
        <dbReference type="SAM" id="Phobius"/>
    </source>
</evidence>
<feature type="transmembrane region" description="Helical" evidence="10">
    <location>
        <begin position="281"/>
        <end position="306"/>
    </location>
</feature>
<keyword evidence="4" id="KW-0133">Cell shape</keyword>
<evidence type="ECO:0000313" key="11">
    <source>
        <dbReference type="EMBL" id="MDU8886143.1"/>
    </source>
</evidence>
<feature type="transmembrane region" description="Helical" evidence="10">
    <location>
        <begin position="101"/>
        <end position="123"/>
    </location>
</feature>
<comment type="subcellular location">
    <subcellularLocation>
        <location evidence="1">Cell membrane</location>
        <topology evidence="1">Multi-pass membrane protein</topology>
    </subcellularLocation>
</comment>
<evidence type="ECO:0000256" key="2">
    <source>
        <dbReference type="ARBA" id="ARBA00022475"/>
    </source>
</evidence>
<evidence type="ECO:0000256" key="9">
    <source>
        <dbReference type="ARBA" id="ARBA00061532"/>
    </source>
</evidence>
<dbReference type="Proteomes" id="UP001268651">
    <property type="component" value="Unassembled WGS sequence"/>
</dbReference>
<sequence>MTTLKDQIISNFKRVLKSPTTFNIITVVIITVVVKGFGFYKEVVVAGSFGLSELLDTFYIAALLPGFINQVFLIAFKAVFIPNYIAESKTTKNIGSFQSMSFLVTIATGLFFILIAYLITDVFLDVFFKGHTESYYQLIKIQFYYLVPCILLWGLSSLLSGLLNVYHEFRHSSIYPVLTSVAMLICLIFFKDELQETVLAVGMLIGCVAEVFYLAIVCLIKKVIKLAKPSFSGRNVQIMFKQLPARISSGLLTGLIPVTDQFFSAQLIIGSIAALNYGMKIPAFFSTLIIMALGSVLLPYFSNLIIDNKENAFKQLNYILKLLFFGLILIVIPLLFFSTTLIELLFERNEFTHDDTIIVASVQNAFLIAIPFAVCGDVIVRFLTSINKNAFLAYVSLGSVILNIIFDFILMKFYGILGIAICTLIIEIIKSFFLLKFVNAQKKIFLK</sequence>
<feature type="transmembrane region" description="Helical" evidence="10">
    <location>
        <begin position="251"/>
        <end position="275"/>
    </location>
</feature>
<evidence type="ECO:0000256" key="6">
    <source>
        <dbReference type="ARBA" id="ARBA00022989"/>
    </source>
</evidence>
<evidence type="ECO:0000256" key="4">
    <source>
        <dbReference type="ARBA" id="ARBA00022960"/>
    </source>
</evidence>
<dbReference type="Pfam" id="PF03023">
    <property type="entry name" value="MurJ"/>
    <property type="match status" value="1"/>
</dbReference>
<evidence type="ECO:0000256" key="1">
    <source>
        <dbReference type="ARBA" id="ARBA00004651"/>
    </source>
</evidence>
<reference evidence="11 12" key="1">
    <citation type="submission" date="2023-10" db="EMBL/GenBank/DDBJ databases">
        <title>Marimonas sp. nov. isolated from tidal mud flat.</title>
        <authorList>
            <person name="Jaincy N.J."/>
            <person name="Srinivasan S."/>
            <person name="Lee S.-S."/>
        </authorList>
    </citation>
    <scope>NUCLEOTIDE SEQUENCE [LARGE SCALE GENOMIC DNA]</scope>
    <source>
        <strain evidence="11 12">MJ-SS3</strain>
    </source>
</reference>
<organism evidence="11 12">
    <name type="scientific">Gilvirhabdus luticola</name>
    <dbReference type="NCBI Taxonomy" id="3079858"/>
    <lineage>
        <taxon>Bacteria</taxon>
        <taxon>Pseudomonadati</taxon>
        <taxon>Bacteroidota</taxon>
        <taxon>Flavobacteriia</taxon>
        <taxon>Flavobacteriales</taxon>
        <taxon>Flavobacteriaceae</taxon>
        <taxon>Gilvirhabdus</taxon>
    </lineage>
</organism>